<dbReference type="GO" id="GO:0007165">
    <property type="term" value="P:signal transduction"/>
    <property type="evidence" value="ECO:0007669"/>
    <property type="project" value="UniProtKB-KW"/>
</dbReference>
<name>A0A2S0N7Z9_9HYPH</name>
<reference evidence="5 6" key="1">
    <citation type="submission" date="2018-03" db="EMBL/GenBank/DDBJ databases">
        <title>Genome sequencing of Phreatobacter sp.</title>
        <authorList>
            <person name="Kim S.-J."/>
            <person name="Heo J."/>
            <person name="Kwon S.-W."/>
        </authorList>
    </citation>
    <scope>NUCLEOTIDE SEQUENCE [LARGE SCALE GENOMIC DNA]</scope>
    <source>
        <strain evidence="5 6">S-12</strain>
    </source>
</reference>
<dbReference type="Pfam" id="PF07238">
    <property type="entry name" value="PilZ"/>
    <property type="match status" value="1"/>
</dbReference>
<proteinExistence type="predicted"/>
<dbReference type="AlphaFoldDB" id="A0A2S0N7Z9"/>
<evidence type="ECO:0000256" key="2">
    <source>
        <dbReference type="PROSITE-ProRule" id="PRU00284"/>
    </source>
</evidence>
<protein>
    <submittedName>
        <fullName evidence="5">Chemotaxis protein</fullName>
    </submittedName>
</protein>
<dbReference type="EMBL" id="CP027668">
    <property type="protein sequence ID" value="AVO44284.1"/>
    <property type="molecule type" value="Genomic_DNA"/>
</dbReference>
<dbReference type="KEGG" id="phr:C6569_03930"/>
<dbReference type="Gene3D" id="2.40.10.220">
    <property type="entry name" value="predicted glycosyltransferase like domains"/>
    <property type="match status" value="1"/>
</dbReference>
<dbReference type="SUPFAM" id="SSF58104">
    <property type="entry name" value="Methyl-accepting chemotaxis protein (MCP) signaling domain"/>
    <property type="match status" value="1"/>
</dbReference>
<dbReference type="OrthoDB" id="2489132at2"/>
<dbReference type="Proteomes" id="UP000237889">
    <property type="component" value="Chromosome"/>
</dbReference>
<sequence>MDFGLTRKARHPAAAASAEPPPDGVPDPAAEVARLKAEIAQIRDTIGLVESDLMKVIADVSHSADDVHEGTVAASRALAAIRERSRALDRLAAGASENSRQLAAATEEFGESAAEIGDRVRQATRFTEEAIQAAGHASLSVDGLRASSTEIDQVVALIAKIARQTNLLALNATIEAARAGEAGRGFAVVATEVKGLSLETQRATDEIARRIAQLQADSQASIAAVQQIAGAVEAIRPVFATVADAVEQQVATIGELSRSAGDSAAFIANVAAGAGAIDQAAVEAETTSDEADRAGRQAKTLTEKLRSRFTIFLRQSEVGDRRRHDRLPVELAVQLSGPQGELRAKTLDISEGGMLLAAGEADRLPAGATATASLANIPGLRIRVVARTALGTHCEFVAPDEAARVALAARIAALREADAVRIDHVVKASAEISRAVEQAIESGRLSRDDAFDNDYVRIPGTDPVQFSTRYLKVFEDVLPPIQERWLAVDKQMTFCAAVDRNAYLPVHNRIYSHPQKPGDPVWNAANCRNRRIFDDRAGLSAARSSRPYLIQSYARDMGNGVTVFMKEIDAPIRIFGRHWGGLRMAYRL</sequence>
<keyword evidence="6" id="KW-1185">Reference proteome</keyword>
<dbReference type="SUPFAM" id="SSF141371">
    <property type="entry name" value="PilZ domain-like"/>
    <property type="match status" value="1"/>
</dbReference>
<evidence type="ECO:0000313" key="5">
    <source>
        <dbReference type="EMBL" id="AVO44284.1"/>
    </source>
</evidence>
<organism evidence="5 6">
    <name type="scientific">Phreatobacter cathodiphilus</name>
    <dbReference type="NCBI Taxonomy" id="1868589"/>
    <lineage>
        <taxon>Bacteria</taxon>
        <taxon>Pseudomonadati</taxon>
        <taxon>Pseudomonadota</taxon>
        <taxon>Alphaproteobacteria</taxon>
        <taxon>Hyphomicrobiales</taxon>
        <taxon>Phreatobacteraceae</taxon>
        <taxon>Phreatobacter</taxon>
    </lineage>
</organism>
<evidence type="ECO:0000256" key="3">
    <source>
        <dbReference type="SAM" id="MobiDB-lite"/>
    </source>
</evidence>
<dbReference type="Pfam" id="PF00015">
    <property type="entry name" value="MCPsignal"/>
    <property type="match status" value="1"/>
</dbReference>
<dbReference type="GO" id="GO:0016020">
    <property type="term" value="C:membrane"/>
    <property type="evidence" value="ECO:0007669"/>
    <property type="project" value="InterPro"/>
</dbReference>
<dbReference type="Gene3D" id="1.10.287.950">
    <property type="entry name" value="Methyl-accepting chemotaxis protein"/>
    <property type="match status" value="1"/>
</dbReference>
<dbReference type="GO" id="GO:0035438">
    <property type="term" value="F:cyclic-di-GMP binding"/>
    <property type="evidence" value="ECO:0007669"/>
    <property type="project" value="InterPro"/>
</dbReference>
<dbReference type="InterPro" id="IPR009875">
    <property type="entry name" value="PilZ_domain"/>
</dbReference>
<dbReference type="PROSITE" id="PS50111">
    <property type="entry name" value="CHEMOTAXIS_TRANSDUC_2"/>
    <property type="match status" value="1"/>
</dbReference>
<evidence type="ECO:0000256" key="1">
    <source>
        <dbReference type="ARBA" id="ARBA00023224"/>
    </source>
</evidence>
<feature type="domain" description="Methyl-accepting transducer" evidence="4">
    <location>
        <begin position="63"/>
        <end position="299"/>
    </location>
</feature>
<dbReference type="SMART" id="SM00283">
    <property type="entry name" value="MA"/>
    <property type="match status" value="1"/>
</dbReference>
<gene>
    <name evidence="5" type="ORF">C6569_03930</name>
</gene>
<dbReference type="PANTHER" id="PTHR32089:SF112">
    <property type="entry name" value="LYSOZYME-LIKE PROTEIN-RELATED"/>
    <property type="match status" value="1"/>
</dbReference>
<accession>A0A2S0N7Z9</accession>
<feature type="region of interest" description="Disordered" evidence="3">
    <location>
        <begin position="1"/>
        <end position="28"/>
    </location>
</feature>
<evidence type="ECO:0000259" key="4">
    <source>
        <dbReference type="PROSITE" id="PS50111"/>
    </source>
</evidence>
<keyword evidence="1 2" id="KW-0807">Transducer</keyword>
<evidence type="ECO:0000313" key="6">
    <source>
        <dbReference type="Proteomes" id="UP000237889"/>
    </source>
</evidence>
<dbReference type="InterPro" id="IPR004089">
    <property type="entry name" value="MCPsignal_dom"/>
</dbReference>
<dbReference type="PANTHER" id="PTHR32089">
    <property type="entry name" value="METHYL-ACCEPTING CHEMOTAXIS PROTEIN MCPB"/>
    <property type="match status" value="1"/>
</dbReference>